<dbReference type="AlphaFoldDB" id="A0A7W7ZSC1"/>
<dbReference type="PANTHER" id="PTHR31339">
    <property type="entry name" value="PECTIN LYASE-RELATED"/>
    <property type="match status" value="1"/>
</dbReference>
<dbReference type="Proteomes" id="UP000584867">
    <property type="component" value="Unassembled WGS sequence"/>
</dbReference>
<evidence type="ECO:0000313" key="7">
    <source>
        <dbReference type="Proteomes" id="UP000584867"/>
    </source>
</evidence>
<dbReference type="InterPro" id="IPR000743">
    <property type="entry name" value="Glyco_hydro_28"/>
</dbReference>
<evidence type="ECO:0000313" key="6">
    <source>
        <dbReference type="EMBL" id="MBB5064888.1"/>
    </source>
</evidence>
<feature type="region of interest" description="Disordered" evidence="5">
    <location>
        <begin position="473"/>
        <end position="496"/>
    </location>
</feature>
<evidence type="ECO:0000256" key="5">
    <source>
        <dbReference type="SAM" id="MobiDB-lite"/>
    </source>
</evidence>
<dbReference type="PANTHER" id="PTHR31339:SF9">
    <property type="entry name" value="PLASMIN AND FIBRONECTIN-BINDING PROTEIN A"/>
    <property type="match status" value="1"/>
</dbReference>
<dbReference type="EC" id="3.2.1.15" evidence="6"/>
<reference evidence="6 7" key="1">
    <citation type="submission" date="2020-08" db="EMBL/GenBank/DDBJ databases">
        <title>Genomic Encyclopedia of Type Strains, Phase IV (KMG-V): Genome sequencing to study the core and pangenomes of soil and plant-associated prokaryotes.</title>
        <authorList>
            <person name="Whitman W."/>
        </authorList>
    </citation>
    <scope>NUCLEOTIDE SEQUENCE [LARGE SCALE GENOMIC DNA]</scope>
    <source>
        <strain evidence="6 7">X5P3</strain>
    </source>
</reference>
<keyword evidence="2 4" id="KW-0378">Hydrolase</keyword>
<gene>
    <name evidence="6" type="ORF">HDF15_003250</name>
</gene>
<protein>
    <submittedName>
        <fullName evidence="6">Polygalacturonase</fullName>
        <ecNumber evidence="6">3.2.1.15</ecNumber>
    </submittedName>
</protein>
<dbReference type="SUPFAM" id="SSF51126">
    <property type="entry name" value="Pectin lyase-like"/>
    <property type="match status" value="1"/>
</dbReference>
<name>A0A7W7ZSC1_9BACT</name>
<keyword evidence="3 4" id="KW-0326">Glycosidase</keyword>
<comment type="caution">
    <text evidence="6">The sequence shown here is derived from an EMBL/GenBank/DDBJ whole genome shotgun (WGS) entry which is preliminary data.</text>
</comment>
<evidence type="ECO:0000256" key="1">
    <source>
        <dbReference type="ARBA" id="ARBA00008834"/>
    </source>
</evidence>
<dbReference type="Pfam" id="PF00295">
    <property type="entry name" value="Glyco_hydro_28"/>
    <property type="match status" value="1"/>
</dbReference>
<dbReference type="EMBL" id="JACHIO010000013">
    <property type="protein sequence ID" value="MBB5064888.1"/>
    <property type="molecule type" value="Genomic_DNA"/>
</dbReference>
<evidence type="ECO:0000256" key="4">
    <source>
        <dbReference type="RuleBase" id="RU361169"/>
    </source>
</evidence>
<dbReference type="PROSITE" id="PS00502">
    <property type="entry name" value="POLYGALACTURONASE"/>
    <property type="match status" value="1"/>
</dbReference>
<dbReference type="GO" id="GO:0005975">
    <property type="term" value="P:carbohydrate metabolic process"/>
    <property type="evidence" value="ECO:0007669"/>
    <property type="project" value="InterPro"/>
</dbReference>
<evidence type="ECO:0000256" key="2">
    <source>
        <dbReference type="ARBA" id="ARBA00022801"/>
    </source>
</evidence>
<comment type="similarity">
    <text evidence="1 4">Belongs to the glycosyl hydrolase 28 family.</text>
</comment>
<proteinExistence type="inferred from homology"/>
<accession>A0A7W7ZSC1</accession>
<evidence type="ECO:0000256" key="3">
    <source>
        <dbReference type="ARBA" id="ARBA00023295"/>
    </source>
</evidence>
<dbReference type="RefSeq" id="WP_184257151.1">
    <property type="nucleotide sequence ID" value="NZ_JACHIO010000013.1"/>
</dbReference>
<sequence length="496" mass="54259">MFQRDRAVLRPWTVACGLMLTMGAIARAQDTRQVDEPKIPSACVKLEPHLKGALREQDEEKLDTERIQKAIDGCKPGMAVELLRGTAASGYFLTGPLEMREGVTLLIDKDVTLYGSRDPKVYETPNPDAKPGDPIKCGTSMPRPAAFPVQLAATAAARRGGCRPLITINDAKNVGIMGDGTIDGRGYAKILGKDYSWWQMARKAQPTDDLYFNPRLIQANHADGLVLYRVHLNNSPNFHVGVNNTNGFTAWGVHLQTPTDKSLDARNTDGIDPGTSQNITVAYSWIDNGDDNIAIKQGVSHMSVIHDHFYSGHGMSIGSETMLGQSYLVVHDLVEDHTSSGIRIKSNVKRGGPAHDLIYKGVCMKDVPIPIAISPYYTNQTVEPFEDPKYTGDKIPDYKGITLQDIYSETPGDVLIAGLNDEHRTQVMLQNVTIKGIKPSQVHLFYDDLTVRSPGTNIPLRESANQTVKLAEDGGKATEPVGDQPDPCAGKFVPMQ</sequence>
<dbReference type="InterPro" id="IPR011050">
    <property type="entry name" value="Pectin_lyase_fold/virulence"/>
</dbReference>
<dbReference type="GO" id="GO:0004650">
    <property type="term" value="F:polygalacturonase activity"/>
    <property type="evidence" value="ECO:0007669"/>
    <property type="project" value="UniProtKB-EC"/>
</dbReference>
<organism evidence="6 7">
    <name type="scientific">Granulicella mallensis</name>
    <dbReference type="NCBI Taxonomy" id="940614"/>
    <lineage>
        <taxon>Bacteria</taxon>
        <taxon>Pseudomonadati</taxon>
        <taxon>Acidobacteriota</taxon>
        <taxon>Terriglobia</taxon>
        <taxon>Terriglobales</taxon>
        <taxon>Acidobacteriaceae</taxon>
        <taxon>Granulicella</taxon>
    </lineage>
</organism>
<dbReference type="Gene3D" id="2.160.20.10">
    <property type="entry name" value="Single-stranded right-handed beta-helix, Pectin lyase-like"/>
    <property type="match status" value="1"/>
</dbReference>
<dbReference type="InterPro" id="IPR012334">
    <property type="entry name" value="Pectin_lyas_fold"/>
</dbReference>
<dbReference type="InterPro" id="IPR051801">
    <property type="entry name" value="GH28_Enzymes"/>
</dbReference>